<keyword evidence="1" id="KW-0732">Signal</keyword>
<proteinExistence type="predicted"/>
<evidence type="ECO:0000256" key="1">
    <source>
        <dbReference type="SAM" id="SignalP"/>
    </source>
</evidence>
<evidence type="ECO:0000313" key="3">
    <source>
        <dbReference type="Proteomes" id="UP000183832"/>
    </source>
</evidence>
<dbReference type="Proteomes" id="UP000183832">
    <property type="component" value="Unassembled WGS sequence"/>
</dbReference>
<gene>
    <name evidence="2" type="ORF">CLUMA_CG016173</name>
</gene>
<feature type="signal peptide" evidence="1">
    <location>
        <begin position="1"/>
        <end position="26"/>
    </location>
</feature>
<reference evidence="2 3" key="1">
    <citation type="submission" date="2015-04" db="EMBL/GenBank/DDBJ databases">
        <authorList>
            <person name="Syromyatnikov M.Y."/>
            <person name="Popov V.N."/>
        </authorList>
    </citation>
    <scope>NUCLEOTIDE SEQUENCE [LARGE SCALE GENOMIC DNA]</scope>
</reference>
<dbReference type="AlphaFoldDB" id="A0A1J1ISR9"/>
<name>A0A1J1ISR9_9DIPT</name>
<keyword evidence="3" id="KW-1185">Reference proteome</keyword>
<organism evidence="2 3">
    <name type="scientific">Clunio marinus</name>
    <dbReference type="NCBI Taxonomy" id="568069"/>
    <lineage>
        <taxon>Eukaryota</taxon>
        <taxon>Metazoa</taxon>
        <taxon>Ecdysozoa</taxon>
        <taxon>Arthropoda</taxon>
        <taxon>Hexapoda</taxon>
        <taxon>Insecta</taxon>
        <taxon>Pterygota</taxon>
        <taxon>Neoptera</taxon>
        <taxon>Endopterygota</taxon>
        <taxon>Diptera</taxon>
        <taxon>Nematocera</taxon>
        <taxon>Chironomoidea</taxon>
        <taxon>Chironomidae</taxon>
        <taxon>Clunio</taxon>
    </lineage>
</organism>
<accession>A0A1J1ISR9</accession>
<dbReference type="OrthoDB" id="6350276at2759"/>
<dbReference type="EMBL" id="CVRI01000059">
    <property type="protein sequence ID" value="CRL03269.1"/>
    <property type="molecule type" value="Genomic_DNA"/>
</dbReference>
<dbReference type="STRING" id="568069.A0A1J1ISR9"/>
<protein>
    <submittedName>
        <fullName evidence="2">CLUMA_CG016173, isoform A</fullName>
    </submittedName>
</protein>
<feature type="chain" id="PRO_5012249898" evidence="1">
    <location>
        <begin position="27"/>
        <end position="137"/>
    </location>
</feature>
<evidence type="ECO:0000313" key="2">
    <source>
        <dbReference type="EMBL" id="CRL03269.1"/>
    </source>
</evidence>
<sequence>MTTLSTSWILLAAMFLVSTFLIMASATGNEIYENRGLKSDEINGDKDKKQFFMGSRYGRSQSDLTSMDENGKTSNMARIVPRNDRFFFGSRYGKRSAPISAMNEDNNQFLSCFYTGLTNLFRCIEKMELQFNVDEVK</sequence>